<dbReference type="GO" id="GO:0004674">
    <property type="term" value="F:protein serine/threonine kinase activity"/>
    <property type="evidence" value="ECO:0007669"/>
    <property type="project" value="UniProtKB-KW"/>
</dbReference>
<organism evidence="17 18">
    <name type="scientific">Chlorella vulgaris</name>
    <name type="common">Green alga</name>
    <dbReference type="NCBI Taxonomy" id="3077"/>
    <lineage>
        <taxon>Eukaryota</taxon>
        <taxon>Viridiplantae</taxon>
        <taxon>Chlorophyta</taxon>
        <taxon>core chlorophytes</taxon>
        <taxon>Trebouxiophyceae</taxon>
        <taxon>Chlorellales</taxon>
        <taxon>Chlorellaceae</taxon>
        <taxon>Chlorella clade</taxon>
        <taxon>Chlorella</taxon>
    </lineage>
</organism>
<feature type="compositionally biased region" description="Pro residues" evidence="13">
    <location>
        <begin position="624"/>
        <end position="643"/>
    </location>
</feature>
<keyword evidence="4" id="KW-0723">Serine/threonine-protein kinase</keyword>
<evidence type="ECO:0000256" key="4">
    <source>
        <dbReference type="ARBA" id="ARBA00022527"/>
    </source>
</evidence>
<evidence type="ECO:0000256" key="1">
    <source>
        <dbReference type="ARBA" id="ARBA00004370"/>
    </source>
</evidence>
<dbReference type="EMBL" id="SIDB01000001">
    <property type="protein sequence ID" value="KAI3438102.1"/>
    <property type="molecule type" value="Genomic_DNA"/>
</dbReference>
<dbReference type="GO" id="GO:0005524">
    <property type="term" value="F:ATP binding"/>
    <property type="evidence" value="ECO:0007669"/>
    <property type="project" value="UniProtKB-UniRule"/>
</dbReference>
<reference evidence="17" key="1">
    <citation type="journal article" date="2019" name="Plant J.">
        <title>Chlorella vulgaris genome assembly and annotation reveals the molecular basis for metabolic acclimation to high light conditions.</title>
        <authorList>
            <person name="Cecchin M."/>
            <person name="Marcolungo L."/>
            <person name="Rossato M."/>
            <person name="Girolomoni L."/>
            <person name="Cosentino E."/>
            <person name="Cuine S."/>
            <person name="Li-Beisson Y."/>
            <person name="Delledonne M."/>
            <person name="Ballottari M."/>
        </authorList>
    </citation>
    <scope>NUCLEOTIDE SEQUENCE</scope>
    <source>
        <strain evidence="17">211/11P</strain>
    </source>
</reference>
<gene>
    <name evidence="17" type="ORF">D9Q98_000544</name>
</gene>
<evidence type="ECO:0000313" key="17">
    <source>
        <dbReference type="EMBL" id="KAI3438102.1"/>
    </source>
</evidence>
<dbReference type="InterPro" id="IPR032675">
    <property type="entry name" value="LRR_dom_sf"/>
</dbReference>
<keyword evidence="14" id="KW-0812">Transmembrane</keyword>
<dbReference type="Gene3D" id="2.60.120.260">
    <property type="entry name" value="Galactose-binding domain-like"/>
    <property type="match status" value="2"/>
</dbReference>
<evidence type="ECO:0000256" key="2">
    <source>
        <dbReference type="ARBA" id="ARBA00004430"/>
    </source>
</evidence>
<dbReference type="InterPro" id="IPR051681">
    <property type="entry name" value="Ser/Thr_Kinases-Pseudokinases"/>
</dbReference>
<comment type="similarity">
    <text evidence="3">Belongs to the protein kinase superfamily. Ser/Thr protein kinase family.</text>
</comment>
<dbReference type="Gene3D" id="3.80.10.10">
    <property type="entry name" value="Ribonuclease Inhibitor"/>
    <property type="match status" value="1"/>
</dbReference>
<evidence type="ECO:0000256" key="6">
    <source>
        <dbReference type="ARBA" id="ARBA00022679"/>
    </source>
</evidence>
<dbReference type="CDD" id="cd13999">
    <property type="entry name" value="STKc_MAP3K-like"/>
    <property type="match status" value="1"/>
</dbReference>
<dbReference type="GO" id="GO:0016020">
    <property type="term" value="C:membrane"/>
    <property type="evidence" value="ECO:0007669"/>
    <property type="project" value="UniProtKB-SubCell"/>
</dbReference>
<dbReference type="PROSITE" id="PS51257">
    <property type="entry name" value="PROKAR_LIPOPROTEIN"/>
    <property type="match status" value="1"/>
</dbReference>
<feature type="region of interest" description="Disordered" evidence="13">
    <location>
        <begin position="866"/>
        <end position="890"/>
    </location>
</feature>
<dbReference type="InterPro" id="IPR000719">
    <property type="entry name" value="Prot_kinase_dom"/>
</dbReference>
<feature type="signal peptide" evidence="15">
    <location>
        <begin position="1"/>
        <end position="25"/>
    </location>
</feature>
<feature type="transmembrane region" description="Helical" evidence="14">
    <location>
        <begin position="837"/>
        <end position="861"/>
    </location>
</feature>
<keyword evidence="15" id="KW-0732">Signal</keyword>
<dbReference type="PROSITE" id="PS00108">
    <property type="entry name" value="PROTEIN_KINASE_ST"/>
    <property type="match status" value="1"/>
</dbReference>
<reference evidence="17" key="2">
    <citation type="submission" date="2020-11" db="EMBL/GenBank/DDBJ databases">
        <authorList>
            <person name="Cecchin M."/>
            <person name="Marcolungo L."/>
            <person name="Rossato M."/>
            <person name="Girolomoni L."/>
            <person name="Cosentino E."/>
            <person name="Cuine S."/>
            <person name="Li-Beisson Y."/>
            <person name="Delledonne M."/>
            <person name="Ballottari M."/>
        </authorList>
    </citation>
    <scope>NUCLEOTIDE SEQUENCE</scope>
    <source>
        <strain evidence="17">211/11P</strain>
        <tissue evidence="17">Whole cell</tissue>
    </source>
</reference>
<feature type="region of interest" description="Disordered" evidence="13">
    <location>
        <begin position="39"/>
        <end position="69"/>
    </location>
</feature>
<dbReference type="Proteomes" id="UP001055712">
    <property type="component" value="Unassembled WGS sequence"/>
</dbReference>
<dbReference type="GO" id="GO:0005930">
    <property type="term" value="C:axoneme"/>
    <property type="evidence" value="ECO:0007669"/>
    <property type="project" value="UniProtKB-SubCell"/>
</dbReference>
<dbReference type="PROSITE" id="PS50011">
    <property type="entry name" value="PROTEIN_KINASE_DOM"/>
    <property type="match status" value="1"/>
</dbReference>
<dbReference type="OrthoDB" id="28230at2759"/>
<evidence type="ECO:0000256" key="10">
    <source>
        <dbReference type="ARBA" id="ARBA00022840"/>
    </source>
</evidence>
<feature type="binding site" evidence="12">
    <location>
        <position position="1048"/>
    </location>
    <ligand>
        <name>ATP</name>
        <dbReference type="ChEBI" id="CHEBI:30616"/>
    </ligand>
</feature>
<keyword evidence="11" id="KW-0675">Receptor</keyword>
<evidence type="ECO:0000256" key="11">
    <source>
        <dbReference type="ARBA" id="ARBA00023170"/>
    </source>
</evidence>
<comment type="subcellular location">
    <subcellularLocation>
        <location evidence="2">Cytoplasm</location>
        <location evidence="2">Cytoskeleton</location>
        <location evidence="2">Cilium axoneme</location>
    </subcellularLocation>
    <subcellularLocation>
        <location evidence="1">Membrane</location>
    </subcellularLocation>
</comment>
<feature type="compositionally biased region" description="Low complexity" evidence="13">
    <location>
        <begin position="1426"/>
        <end position="1458"/>
    </location>
</feature>
<dbReference type="InterPro" id="IPR011009">
    <property type="entry name" value="Kinase-like_dom_sf"/>
</dbReference>
<dbReference type="SMART" id="SM00220">
    <property type="entry name" value="S_TKc"/>
    <property type="match status" value="1"/>
</dbReference>
<feature type="compositionally biased region" description="Low complexity" evidence="13">
    <location>
        <begin position="1370"/>
        <end position="1379"/>
    </location>
</feature>
<evidence type="ECO:0000256" key="5">
    <source>
        <dbReference type="ARBA" id="ARBA00022614"/>
    </source>
</evidence>
<dbReference type="Pfam" id="PF08263">
    <property type="entry name" value="LRRNT_2"/>
    <property type="match status" value="1"/>
</dbReference>
<keyword evidence="14" id="KW-0472">Membrane</keyword>
<keyword evidence="7" id="KW-0677">Repeat</keyword>
<dbReference type="Pfam" id="PF07714">
    <property type="entry name" value="PK_Tyr_Ser-Thr"/>
    <property type="match status" value="1"/>
</dbReference>
<keyword evidence="18" id="KW-1185">Reference proteome</keyword>
<dbReference type="InterPro" id="IPR008271">
    <property type="entry name" value="Ser/Thr_kinase_AS"/>
</dbReference>
<keyword evidence="8 12" id="KW-0547">Nucleotide-binding</keyword>
<dbReference type="SUPFAM" id="SSF56112">
    <property type="entry name" value="Protein kinase-like (PK-like)"/>
    <property type="match status" value="1"/>
</dbReference>
<dbReference type="PROSITE" id="PS00107">
    <property type="entry name" value="PROTEIN_KINASE_ATP"/>
    <property type="match status" value="1"/>
</dbReference>
<accession>A0A9D4TYK7</accession>
<feature type="domain" description="Protein kinase" evidence="16">
    <location>
        <begin position="1021"/>
        <end position="1307"/>
    </location>
</feature>
<evidence type="ECO:0000256" key="9">
    <source>
        <dbReference type="ARBA" id="ARBA00022777"/>
    </source>
</evidence>
<keyword evidence="6" id="KW-0808">Transferase</keyword>
<feature type="region of interest" description="Disordered" evidence="13">
    <location>
        <begin position="1310"/>
        <end position="1356"/>
    </location>
</feature>
<evidence type="ECO:0000256" key="15">
    <source>
        <dbReference type="SAM" id="SignalP"/>
    </source>
</evidence>
<feature type="compositionally biased region" description="Gly residues" evidence="13">
    <location>
        <begin position="1333"/>
        <end position="1342"/>
    </location>
</feature>
<dbReference type="PRINTS" id="PR00109">
    <property type="entry name" value="TYRKINASE"/>
</dbReference>
<dbReference type="PANTHER" id="PTHR44329">
    <property type="entry name" value="SERINE/THREONINE-PROTEIN KINASE TNNI3K-RELATED"/>
    <property type="match status" value="1"/>
</dbReference>
<dbReference type="PANTHER" id="PTHR44329:SF298">
    <property type="entry name" value="MIXED LINEAGE KINASE DOMAIN-LIKE PROTEIN"/>
    <property type="match status" value="1"/>
</dbReference>
<evidence type="ECO:0000256" key="7">
    <source>
        <dbReference type="ARBA" id="ARBA00022737"/>
    </source>
</evidence>
<dbReference type="Gene3D" id="1.10.510.10">
    <property type="entry name" value="Transferase(Phosphotransferase) domain 1"/>
    <property type="match status" value="1"/>
</dbReference>
<dbReference type="SUPFAM" id="SSF52058">
    <property type="entry name" value="L domain-like"/>
    <property type="match status" value="1"/>
</dbReference>
<protein>
    <recommendedName>
        <fullName evidence="16">Protein kinase domain-containing protein</fullName>
    </recommendedName>
</protein>
<sequence>MTRTPWGDPPRLLLACLCLLAACGAARVGGQDAAVLPAPLPAPQPAPEPASQPAAQPAAQPVAQPDALPATQSETAALLAFEQAVVGTKAGPGDGLPGWTADTNPCSAAAPWAGVSCTGGSVTSIVLPGAELRGTLPAALNLSKLTVLDLGSNRLEGGLPPTLRLPSLLRLLLGNNQLTGTLPPIWTQNFPRLREMALQGNKLAGTMPPAWTEAAGFGAPFTATVQPSNPLLCGAVTLGANHTLLYSGPASTDAAGGGGDGQSTQHEIITTLGSCAQDGNCGGATVNASAPNLFDLAWGNRVAVLDLEYFNPSVQQNGEPKQGSPVTLPCYPTEPPTFFGSDAAWRKATWQAGSAGNRSSYLPVSGNRQPQGPGNCSLSLDAPGFWMVDLQRETSVMGVLVRAGPEQMQGVDIRVSSEPTPTSGDVCKGGDSYDPGEGKIVLCQRVLQGRYVSISSTSRVSLCVVEVYPVVGNAALGKPTSASAGTGDATQSSQVVNGNMANTACATVVSGTDLSAWITVDLGYEAAVETVVVQNGFSDFLNNDLYIRLGNTPVVVGNENPVCSQGQTLASRNTLPIQCTGPGGGPALGRFLTLYRKINQASDMYICQVLAFLSAGPNTFYQSPPLPPPPPLSPPPAPPPPAPRGAVDITVTDSTVTMLVSMELSGPGLVPLDKAVQDNIVRAASAAWNGNLGMRNVRGVEFEGINPVSPLSAQAQAQGRALLQGTGAGGGPTFNISDSGWVSVQLAVDTSAGQAPDAAQFVAESGYPGGALPAELANEGMDGVVSTIQAISDLGSPPSPAPAPEASPQPGPDPAPAPLAPSPSGAEVTTSSSGAPIGAIVGGVMGGVLVALAAAAALLFVRRRRRRRGGPGPGSEQGDDGGSESPKVGAMEQGLHSSADLLGLPKSGEANGYNLAVAAASGVGYDAASLKLALDGEQLPQGPPVDIISFLADDQGSDHTAMGGQPSDWTDGGLGSAAASTSGVLRTSSDGGLSALVKQKSMAWRHDQGVSELWTVDFGELGIEKQIGEGSFGKVYLARWRETTVAVKVLGAMGTGTSPGLDDEFPDAATSKGHPLYESLQKEAAMMASLRHPSIVMYLGVCLDPPAVVTEYCARGSLSDVLKRARSSPLLAAQLDWARRLGMALDAAKGMLYLHSCSPPIIHRDLKSANLLVDKHWRVRVCDFNLSRVMEDSAVLSSVAATNPRWLAPEILSGKGYTFASDVYSFGICMWEMLTWQVPYHEYGPWQVVAMVTESSKRPEVPALSDLPTGTFGGEDEYLSLMCECWAQDPAQRPTFATVISRLRKMLGLETSARRDSPTKSVRSMPPLRTGVMAGGSGGGNGTDDTGTPGSCSHVAASLNGASSELCLSPDRLLSPSPSETEPLVLSGSPGMLSGLNASAGSSPPRPVRRSSGSDVPSGLRALSIRAAGSRGDAEDAAAAAAAPEAALPPAGSSPAVG</sequence>
<keyword evidence="5" id="KW-0433">Leucine-rich repeat</keyword>
<comment type="caution">
    <text evidence="17">The sequence shown here is derived from an EMBL/GenBank/DDBJ whole genome shotgun (WGS) entry which is preliminary data.</text>
</comment>
<evidence type="ECO:0000256" key="14">
    <source>
        <dbReference type="SAM" id="Phobius"/>
    </source>
</evidence>
<feature type="compositionally biased region" description="Low complexity" evidence="13">
    <location>
        <begin position="1410"/>
        <end position="1419"/>
    </location>
</feature>
<keyword evidence="10 12" id="KW-0067">ATP-binding</keyword>
<dbReference type="SUPFAM" id="SSF49785">
    <property type="entry name" value="Galactose-binding domain-like"/>
    <property type="match status" value="2"/>
</dbReference>
<evidence type="ECO:0000256" key="8">
    <source>
        <dbReference type="ARBA" id="ARBA00022741"/>
    </source>
</evidence>
<dbReference type="InterPro" id="IPR001245">
    <property type="entry name" value="Ser-Thr/Tyr_kinase_cat_dom"/>
</dbReference>
<keyword evidence="14" id="KW-1133">Transmembrane helix</keyword>
<evidence type="ECO:0000256" key="13">
    <source>
        <dbReference type="SAM" id="MobiDB-lite"/>
    </source>
</evidence>
<feature type="region of interest" description="Disordered" evidence="13">
    <location>
        <begin position="791"/>
        <end position="832"/>
    </location>
</feature>
<feature type="chain" id="PRO_5039148089" description="Protein kinase domain-containing protein" evidence="15">
    <location>
        <begin position="26"/>
        <end position="1458"/>
    </location>
</feature>
<feature type="compositionally biased region" description="Low complexity" evidence="13">
    <location>
        <begin position="51"/>
        <end position="69"/>
    </location>
</feature>
<dbReference type="InterPro" id="IPR008979">
    <property type="entry name" value="Galactose-bd-like_sf"/>
</dbReference>
<dbReference type="InterPro" id="IPR017441">
    <property type="entry name" value="Protein_kinase_ATP_BS"/>
</dbReference>
<feature type="region of interest" description="Disordered" evidence="13">
    <location>
        <begin position="622"/>
        <end position="646"/>
    </location>
</feature>
<dbReference type="InterPro" id="IPR013210">
    <property type="entry name" value="LRR_N_plant-typ"/>
</dbReference>
<keyword evidence="9" id="KW-0418">Kinase</keyword>
<dbReference type="Pfam" id="PF00560">
    <property type="entry name" value="LRR_1"/>
    <property type="match status" value="1"/>
</dbReference>
<evidence type="ECO:0000313" key="18">
    <source>
        <dbReference type="Proteomes" id="UP001055712"/>
    </source>
</evidence>
<evidence type="ECO:0000259" key="16">
    <source>
        <dbReference type="PROSITE" id="PS50011"/>
    </source>
</evidence>
<proteinExistence type="inferred from homology"/>
<evidence type="ECO:0000256" key="3">
    <source>
        <dbReference type="ARBA" id="ARBA00008684"/>
    </source>
</evidence>
<evidence type="ECO:0000256" key="12">
    <source>
        <dbReference type="PROSITE-ProRule" id="PRU10141"/>
    </source>
</evidence>
<feature type="region of interest" description="Disordered" evidence="13">
    <location>
        <begin position="1370"/>
        <end position="1458"/>
    </location>
</feature>
<feature type="compositionally biased region" description="Pro residues" evidence="13">
    <location>
        <begin position="797"/>
        <end position="821"/>
    </location>
</feature>
<feature type="compositionally biased region" description="Pro residues" evidence="13">
    <location>
        <begin position="39"/>
        <end position="50"/>
    </location>
</feature>
<dbReference type="InterPro" id="IPR001611">
    <property type="entry name" value="Leu-rich_rpt"/>
</dbReference>
<name>A0A9D4TYK7_CHLVU</name>